<protein>
    <submittedName>
        <fullName evidence="3">DUF4097 domain-containing protein</fullName>
    </submittedName>
</protein>
<accession>A0ABY6J3V8</accession>
<keyword evidence="1" id="KW-0732">Signal</keyword>
<organism evidence="3 4">
    <name type="scientific">Chitinophaga horti</name>
    <dbReference type="NCBI Taxonomy" id="2920382"/>
    <lineage>
        <taxon>Bacteria</taxon>
        <taxon>Pseudomonadati</taxon>
        <taxon>Bacteroidota</taxon>
        <taxon>Chitinophagia</taxon>
        <taxon>Chitinophagales</taxon>
        <taxon>Chitinophagaceae</taxon>
        <taxon>Chitinophaga</taxon>
    </lineage>
</organism>
<evidence type="ECO:0000313" key="3">
    <source>
        <dbReference type="EMBL" id="UYQ94273.1"/>
    </source>
</evidence>
<dbReference type="Proteomes" id="UP001162741">
    <property type="component" value="Chromosome"/>
</dbReference>
<evidence type="ECO:0000259" key="2">
    <source>
        <dbReference type="Pfam" id="PF13349"/>
    </source>
</evidence>
<feature type="domain" description="DUF4097" evidence="2">
    <location>
        <begin position="89"/>
        <end position="348"/>
    </location>
</feature>
<dbReference type="EMBL" id="CP107006">
    <property type="protein sequence ID" value="UYQ94273.1"/>
    <property type="molecule type" value="Genomic_DNA"/>
</dbReference>
<proteinExistence type="predicted"/>
<evidence type="ECO:0000313" key="4">
    <source>
        <dbReference type="Proteomes" id="UP001162741"/>
    </source>
</evidence>
<dbReference type="InterPro" id="IPR025164">
    <property type="entry name" value="Toastrack_DUF4097"/>
</dbReference>
<sequence length="353" mass="38578">MTLKFKILFLLFLPALAFAEGDQQSVRMVEKTFAASAASALKITNKYGKIVINLWDKNEVKASIAITGFGKNESDAKAMAAAVDIEEGGSGGDIVLSSNYKTGGNKWIFGSSKNGKQYVNIDYTVYIPRKLKNITLENAFGDILARELTSPTAIIISYGYFDVESADYLSLKANYCDKSKLGKIQSAELTVNYSSFRLEEARTLTMRSNNCDYKLGSIRSLSLTANYDDFRLEHVDKIDARTNYTDLRIDHLETEGTFNVNYSDVSIKSTGTQLKSFHFNGNYSDVTLGVAQSLPVSITASVNYGDISTGGLAMKNVTSVRKGGKLDYSGISGAGSVPVQVKCNYSDVTFKTN</sequence>
<gene>
    <name evidence="3" type="ORF">MKQ68_04100</name>
</gene>
<feature type="signal peptide" evidence="1">
    <location>
        <begin position="1"/>
        <end position="19"/>
    </location>
</feature>
<reference evidence="3" key="1">
    <citation type="submission" date="2022-10" db="EMBL/GenBank/DDBJ databases">
        <title>Chitinophaga sp. nov., isolated from soil.</title>
        <authorList>
            <person name="Jeon C.O."/>
        </authorList>
    </citation>
    <scope>NUCLEOTIDE SEQUENCE</scope>
    <source>
        <strain evidence="3">R8</strain>
    </source>
</reference>
<dbReference type="RefSeq" id="WP_264282196.1">
    <property type="nucleotide sequence ID" value="NZ_CP107006.1"/>
</dbReference>
<evidence type="ECO:0000256" key="1">
    <source>
        <dbReference type="SAM" id="SignalP"/>
    </source>
</evidence>
<keyword evidence="4" id="KW-1185">Reference proteome</keyword>
<dbReference type="Pfam" id="PF13349">
    <property type="entry name" value="DUF4097"/>
    <property type="match status" value="1"/>
</dbReference>
<feature type="chain" id="PRO_5045543666" evidence="1">
    <location>
        <begin position="20"/>
        <end position="353"/>
    </location>
</feature>
<name>A0ABY6J3V8_9BACT</name>